<feature type="domain" description="GGDEF" evidence="4">
    <location>
        <begin position="101"/>
        <end position="233"/>
    </location>
</feature>
<dbReference type="InterPro" id="IPR000160">
    <property type="entry name" value="GGDEF_dom"/>
</dbReference>
<dbReference type="InterPro" id="IPR029787">
    <property type="entry name" value="Nucleotide_cyclase"/>
</dbReference>
<evidence type="ECO:0000256" key="2">
    <source>
        <dbReference type="ARBA" id="ARBA00034247"/>
    </source>
</evidence>
<dbReference type="EC" id="2.7.7.65" evidence="1"/>
<dbReference type="EMBL" id="JBHDIY010000002">
    <property type="protein sequence ID" value="MFL4471875.1"/>
    <property type="molecule type" value="Genomic_DNA"/>
</dbReference>
<dbReference type="Proteomes" id="UP001627408">
    <property type="component" value="Unassembled WGS sequence"/>
</dbReference>
<dbReference type="InterPro" id="IPR043128">
    <property type="entry name" value="Rev_trsase/Diguanyl_cyclase"/>
</dbReference>
<dbReference type="Gene3D" id="3.30.70.270">
    <property type="match status" value="1"/>
</dbReference>
<comment type="caution">
    <text evidence="5">The sequence shown here is derived from an EMBL/GenBank/DDBJ whole genome shotgun (WGS) entry which is preliminary data.</text>
</comment>
<dbReference type="SUPFAM" id="SSF55073">
    <property type="entry name" value="Nucleotide cyclase"/>
    <property type="match status" value="1"/>
</dbReference>
<sequence>MKIESRLDVVLFSLVVTVITMVSAVALNYVIFPSVYLSRTVPGTIMIVTLVTIPTCLFVGSKIRENVRLSVELRRLVERDRLTDVSTRDFFFARMAQKPEAYGMSLMVDIDFFKRVNDTYGHLTGDKVIAHVATLLQRAVSPEDIVCRFGGEEFVVFLADTDHSAGAATAERLRALVADSPIDEAGTTLRVTVSIGGSLKEAADNIETAIQRADDALYVAKNDGRNQVRMHPIGNLRSDPARKIA</sequence>
<dbReference type="PROSITE" id="PS50887">
    <property type="entry name" value="GGDEF"/>
    <property type="match status" value="1"/>
</dbReference>
<evidence type="ECO:0000313" key="5">
    <source>
        <dbReference type="EMBL" id="MFL4471875.1"/>
    </source>
</evidence>
<keyword evidence="6" id="KW-1185">Reference proteome</keyword>
<dbReference type="Pfam" id="PF00990">
    <property type="entry name" value="GGDEF"/>
    <property type="match status" value="1"/>
</dbReference>
<protein>
    <recommendedName>
        <fullName evidence="1">diguanylate cyclase</fullName>
        <ecNumber evidence="1">2.7.7.65</ecNumber>
    </recommendedName>
</protein>
<dbReference type="CDD" id="cd01949">
    <property type="entry name" value="GGDEF"/>
    <property type="match status" value="1"/>
</dbReference>
<keyword evidence="3" id="KW-0472">Membrane</keyword>
<name>A0ABW8UYH4_9RHOB</name>
<keyword evidence="3" id="KW-1133">Transmembrane helix</keyword>
<proteinExistence type="predicted"/>
<dbReference type="PANTHER" id="PTHR45138">
    <property type="entry name" value="REGULATORY COMPONENTS OF SENSORY TRANSDUCTION SYSTEM"/>
    <property type="match status" value="1"/>
</dbReference>
<accession>A0ABW8UYH4</accession>
<reference evidence="5 6" key="1">
    <citation type="submission" date="2024-08" db="EMBL/GenBank/DDBJ databases">
        <title>Tateyamaria sp. nov., isolated from marine algae.</title>
        <authorList>
            <person name="Choi B.J."/>
            <person name="Kim J.M."/>
            <person name="Lee J.K."/>
            <person name="Choi D.G."/>
            <person name="Bayburt H."/>
            <person name="Baek J.H."/>
            <person name="Han D.M."/>
            <person name="Jeon C.O."/>
        </authorList>
    </citation>
    <scope>NUCLEOTIDE SEQUENCE [LARGE SCALE GENOMIC DNA]</scope>
    <source>
        <strain evidence="5 6">KMU-156</strain>
    </source>
</reference>
<dbReference type="NCBIfam" id="TIGR00254">
    <property type="entry name" value="GGDEF"/>
    <property type="match status" value="1"/>
</dbReference>
<dbReference type="PANTHER" id="PTHR45138:SF9">
    <property type="entry name" value="DIGUANYLATE CYCLASE DGCM-RELATED"/>
    <property type="match status" value="1"/>
</dbReference>
<evidence type="ECO:0000256" key="1">
    <source>
        <dbReference type="ARBA" id="ARBA00012528"/>
    </source>
</evidence>
<dbReference type="SMART" id="SM00267">
    <property type="entry name" value="GGDEF"/>
    <property type="match status" value="1"/>
</dbReference>
<evidence type="ECO:0000313" key="6">
    <source>
        <dbReference type="Proteomes" id="UP001627408"/>
    </source>
</evidence>
<feature type="transmembrane region" description="Helical" evidence="3">
    <location>
        <begin position="43"/>
        <end position="60"/>
    </location>
</feature>
<keyword evidence="3" id="KW-0812">Transmembrane</keyword>
<feature type="transmembrane region" description="Helical" evidence="3">
    <location>
        <begin position="9"/>
        <end position="31"/>
    </location>
</feature>
<gene>
    <name evidence="5" type="ORF">ACERZ8_19070</name>
</gene>
<dbReference type="RefSeq" id="WP_407593741.1">
    <property type="nucleotide sequence ID" value="NZ_JBHDIY010000002.1"/>
</dbReference>
<comment type="catalytic activity">
    <reaction evidence="2">
        <text>2 GTP = 3',3'-c-di-GMP + 2 diphosphate</text>
        <dbReference type="Rhea" id="RHEA:24898"/>
        <dbReference type="ChEBI" id="CHEBI:33019"/>
        <dbReference type="ChEBI" id="CHEBI:37565"/>
        <dbReference type="ChEBI" id="CHEBI:58805"/>
        <dbReference type="EC" id="2.7.7.65"/>
    </reaction>
</comment>
<evidence type="ECO:0000259" key="4">
    <source>
        <dbReference type="PROSITE" id="PS50887"/>
    </source>
</evidence>
<dbReference type="InterPro" id="IPR050469">
    <property type="entry name" value="Diguanylate_Cyclase"/>
</dbReference>
<organism evidence="5 6">
    <name type="scientific">Tateyamaria armeniaca</name>
    <dbReference type="NCBI Taxonomy" id="2518930"/>
    <lineage>
        <taxon>Bacteria</taxon>
        <taxon>Pseudomonadati</taxon>
        <taxon>Pseudomonadota</taxon>
        <taxon>Alphaproteobacteria</taxon>
        <taxon>Rhodobacterales</taxon>
        <taxon>Roseobacteraceae</taxon>
        <taxon>Tateyamaria</taxon>
    </lineage>
</organism>
<evidence type="ECO:0000256" key="3">
    <source>
        <dbReference type="SAM" id="Phobius"/>
    </source>
</evidence>